<dbReference type="Proteomes" id="UP001314170">
    <property type="component" value="Unassembled WGS sequence"/>
</dbReference>
<feature type="domain" description="NAC" evidence="6">
    <location>
        <begin position="5"/>
        <end position="29"/>
    </location>
</feature>
<evidence type="ECO:0000256" key="1">
    <source>
        <dbReference type="ARBA" id="ARBA00023015"/>
    </source>
</evidence>
<sequence length="143" mass="16405">MDTVPPGFRFYPTEEELVSFYLRNKLEASRDVLLRVMDRLIPLKQEFSLCRVYKKSKFVRAFDRRPLGVETGEKMRAQAAHGADEATTSHQNPSTVQITCSHDSSSLEDHGQPFQTGESSNVAIMDVDTEPIWDWAQLDWELK</sequence>
<protein>
    <recommendedName>
        <fullName evidence="6">NAC domain-containing protein</fullName>
    </recommendedName>
</protein>
<dbReference type="EMBL" id="CAWUPB010001160">
    <property type="protein sequence ID" value="CAK7341887.1"/>
    <property type="molecule type" value="Genomic_DNA"/>
</dbReference>
<evidence type="ECO:0000256" key="5">
    <source>
        <dbReference type="SAM" id="MobiDB-lite"/>
    </source>
</evidence>
<dbReference type="AlphaFoldDB" id="A0AAV1RXI1"/>
<evidence type="ECO:0000313" key="7">
    <source>
        <dbReference type="EMBL" id="CAK7341887.1"/>
    </source>
</evidence>
<gene>
    <name evidence="7" type="ORF">DCAF_LOCUS16512</name>
</gene>
<dbReference type="SUPFAM" id="SSF101941">
    <property type="entry name" value="NAC domain"/>
    <property type="match status" value="1"/>
</dbReference>
<evidence type="ECO:0000256" key="2">
    <source>
        <dbReference type="ARBA" id="ARBA00023125"/>
    </source>
</evidence>
<name>A0AAV1RXI1_9ROSI</name>
<evidence type="ECO:0000259" key="6">
    <source>
        <dbReference type="Pfam" id="PF02365"/>
    </source>
</evidence>
<proteinExistence type="predicted"/>
<comment type="caution">
    <text evidence="7">The sequence shown here is derived from an EMBL/GenBank/DDBJ whole genome shotgun (WGS) entry which is preliminary data.</text>
</comment>
<evidence type="ECO:0000256" key="3">
    <source>
        <dbReference type="ARBA" id="ARBA00023163"/>
    </source>
</evidence>
<organism evidence="7 8">
    <name type="scientific">Dovyalis caffra</name>
    <dbReference type="NCBI Taxonomy" id="77055"/>
    <lineage>
        <taxon>Eukaryota</taxon>
        <taxon>Viridiplantae</taxon>
        <taxon>Streptophyta</taxon>
        <taxon>Embryophyta</taxon>
        <taxon>Tracheophyta</taxon>
        <taxon>Spermatophyta</taxon>
        <taxon>Magnoliopsida</taxon>
        <taxon>eudicotyledons</taxon>
        <taxon>Gunneridae</taxon>
        <taxon>Pentapetalae</taxon>
        <taxon>rosids</taxon>
        <taxon>fabids</taxon>
        <taxon>Malpighiales</taxon>
        <taxon>Salicaceae</taxon>
        <taxon>Flacourtieae</taxon>
        <taxon>Dovyalis</taxon>
    </lineage>
</organism>
<keyword evidence="1" id="KW-0805">Transcription regulation</keyword>
<keyword evidence="8" id="KW-1185">Reference proteome</keyword>
<dbReference type="InterPro" id="IPR036093">
    <property type="entry name" value="NAC_dom_sf"/>
</dbReference>
<keyword evidence="4" id="KW-0539">Nucleus</keyword>
<dbReference type="GO" id="GO:0006355">
    <property type="term" value="P:regulation of DNA-templated transcription"/>
    <property type="evidence" value="ECO:0007669"/>
    <property type="project" value="InterPro"/>
</dbReference>
<feature type="region of interest" description="Disordered" evidence="5">
    <location>
        <begin position="74"/>
        <end position="121"/>
    </location>
</feature>
<keyword evidence="2" id="KW-0238">DNA-binding</keyword>
<dbReference type="Pfam" id="PF02365">
    <property type="entry name" value="NAM"/>
    <property type="match status" value="1"/>
</dbReference>
<accession>A0AAV1RXI1</accession>
<dbReference type="InterPro" id="IPR003441">
    <property type="entry name" value="NAC-dom"/>
</dbReference>
<evidence type="ECO:0000256" key="4">
    <source>
        <dbReference type="ARBA" id="ARBA00023242"/>
    </source>
</evidence>
<keyword evidence="3" id="KW-0804">Transcription</keyword>
<dbReference type="GO" id="GO:0003677">
    <property type="term" value="F:DNA binding"/>
    <property type="evidence" value="ECO:0007669"/>
    <property type="project" value="UniProtKB-KW"/>
</dbReference>
<reference evidence="7 8" key="1">
    <citation type="submission" date="2024-01" db="EMBL/GenBank/DDBJ databases">
        <authorList>
            <person name="Waweru B."/>
        </authorList>
    </citation>
    <scope>NUCLEOTIDE SEQUENCE [LARGE SCALE GENOMIC DNA]</scope>
</reference>
<feature type="compositionally biased region" description="Polar residues" evidence="5">
    <location>
        <begin position="86"/>
        <end position="104"/>
    </location>
</feature>
<evidence type="ECO:0000313" key="8">
    <source>
        <dbReference type="Proteomes" id="UP001314170"/>
    </source>
</evidence>